<comment type="caution">
    <text evidence="1">The sequence shown here is derived from an EMBL/GenBank/DDBJ whole genome shotgun (WGS) entry which is preliminary data.</text>
</comment>
<accession>A0A415FPI0</accession>
<gene>
    <name evidence="1" type="ORF">DW075_14535</name>
</gene>
<sequence>MIYLKRKSMKKYVVVYKRKKYIKVATAIGSKFYRILVVIFLLLSCISINAKTIRVFTGNIQRVEKTVRIDGNIYFLTLKDGTMYQLEDGKQYSIVLESWKYFKFIMIDVKDNGKKE</sequence>
<protein>
    <submittedName>
        <fullName evidence="1">Uncharacterized protein</fullName>
    </submittedName>
</protein>
<evidence type="ECO:0000313" key="1">
    <source>
        <dbReference type="EMBL" id="RHK24819.1"/>
    </source>
</evidence>
<dbReference type="EMBL" id="QRNE01000079">
    <property type="protein sequence ID" value="RHK24819.1"/>
    <property type="molecule type" value="Genomic_DNA"/>
</dbReference>
<organism evidence="1 2">
    <name type="scientific">Bacteroides xylanisolvens</name>
    <dbReference type="NCBI Taxonomy" id="371601"/>
    <lineage>
        <taxon>Bacteria</taxon>
        <taxon>Pseudomonadati</taxon>
        <taxon>Bacteroidota</taxon>
        <taxon>Bacteroidia</taxon>
        <taxon>Bacteroidales</taxon>
        <taxon>Bacteroidaceae</taxon>
        <taxon>Bacteroides</taxon>
    </lineage>
</organism>
<proteinExistence type="predicted"/>
<evidence type="ECO:0000313" key="2">
    <source>
        <dbReference type="Proteomes" id="UP000285503"/>
    </source>
</evidence>
<reference evidence="1 2" key="1">
    <citation type="submission" date="2018-08" db="EMBL/GenBank/DDBJ databases">
        <title>A genome reference for cultivated species of the human gut microbiota.</title>
        <authorList>
            <person name="Zou Y."/>
            <person name="Xue W."/>
            <person name="Luo G."/>
        </authorList>
    </citation>
    <scope>NUCLEOTIDE SEQUENCE [LARGE SCALE GENOMIC DNA]</scope>
    <source>
        <strain evidence="1 2">AF46-11NS</strain>
    </source>
</reference>
<name>A0A415FPI0_9BACE</name>
<dbReference type="Proteomes" id="UP000285503">
    <property type="component" value="Unassembled WGS sequence"/>
</dbReference>
<dbReference type="AlphaFoldDB" id="A0A415FPI0"/>